<dbReference type="SUPFAM" id="SSF52279">
    <property type="entry name" value="Beta-D-glucan exohydrolase, C-terminal domain"/>
    <property type="match status" value="1"/>
</dbReference>
<dbReference type="GO" id="GO:0005975">
    <property type="term" value="P:carbohydrate metabolic process"/>
    <property type="evidence" value="ECO:0007669"/>
    <property type="project" value="InterPro"/>
</dbReference>
<evidence type="ECO:0000313" key="5">
    <source>
        <dbReference type="EMBL" id="SLM86565.1"/>
    </source>
</evidence>
<dbReference type="InterPro" id="IPR013783">
    <property type="entry name" value="Ig-like_fold"/>
</dbReference>
<dbReference type="InterPro" id="IPR017853">
    <property type="entry name" value="GH"/>
</dbReference>
<gene>
    <name evidence="5" type="ORF">FM121_10760</name>
</gene>
<dbReference type="RefSeq" id="WP_086952188.1">
    <property type="nucleotide sequence ID" value="NZ_FWFD01000015.1"/>
</dbReference>
<evidence type="ECO:0000256" key="1">
    <source>
        <dbReference type="ARBA" id="ARBA00005336"/>
    </source>
</evidence>
<reference evidence="6" key="1">
    <citation type="submission" date="2017-02" db="EMBL/GenBank/DDBJ databases">
        <authorList>
            <person name="Dridi B."/>
        </authorList>
    </citation>
    <scope>NUCLEOTIDE SEQUENCE [LARGE SCALE GENOMIC DNA]</scope>
    <source>
        <strain evidence="6">bH819</strain>
    </source>
</reference>
<evidence type="ECO:0000256" key="3">
    <source>
        <dbReference type="SAM" id="Phobius"/>
    </source>
</evidence>
<feature type="transmembrane region" description="Helical" evidence="3">
    <location>
        <begin position="46"/>
        <end position="67"/>
    </location>
</feature>
<sequence>MKKYKKILIPLVIILAIVGGVGFYLNKLSQDGVLNMEDVYATISKLLVYFVPAVIVIALIIISLIVFRKKDKKFKFWLKWESAIALLVTILITANVVLFGPMANLLNLQFSDMPKVNKTTLDKNGKLTEEISKEGTVLLKNTDNFLPLEKDTSKLNVFGWSSTQPVYRGTGSGNVDTSSAVDILGSLENAGFETNKDLAKFYTDYRSDRPEVGMWEQDWTLPEPSGKDYSNDMLKQAKNFSDTALVVISRVGGEGADLPTNMASKDITYKGNKGDFEDGDHFLELSKSEKEMLEVVNKNFENIVVLVNSSNAMELNWIEEYDNIKGALWMAGPGATGFSALGDVLTGKVNPSGKTVDTYVRDLKKTPTWNNFGDFGYEGSDYHFINYVENIYVGYKFYETFYKGNEKGYQEAVQYPFGYGLSYSTFEQKMGNISTTKDGDITFDVTVKNTGETAGKDVVQTYFTPPYTNGGIEKSETNLVAFDKTKLLEPGESEKITIKITNEDLAVYDTKGIGGYLLEEGKYAIQLKGNAHTVLDSKDYVVEKTVAYDENNKRRTDEVAAVNKFTDFAEGEVTYLSRKDNFANYKEVTAKPEKIKLSEATKNGLTNSSDYKIKNNDKDKMPETGVKNKMSLVDLKGLDYDDKKWDKLLDQMTVKDMSNIITYGGYQTVEAKSVDKLQTYDFDGPQGISSFFVETSGTAFPTATMIAATWNIDLAEARGEAVGEEAAQIGISGWYGPAMNIHRSAFAGRNFEYYNGTSLKIISPLASVVRV</sequence>
<dbReference type="AlphaFoldDB" id="A0A1X6WQK8"/>
<dbReference type="InterPro" id="IPR026891">
    <property type="entry name" value="Fn3-like"/>
</dbReference>
<dbReference type="Gene3D" id="3.20.20.300">
    <property type="entry name" value="Glycoside hydrolase, family 3, N-terminal domain"/>
    <property type="match status" value="1"/>
</dbReference>
<feature type="transmembrane region" description="Helical" evidence="3">
    <location>
        <begin position="83"/>
        <end position="103"/>
    </location>
</feature>
<evidence type="ECO:0000259" key="4">
    <source>
        <dbReference type="SMART" id="SM01217"/>
    </source>
</evidence>
<dbReference type="GO" id="GO:0008422">
    <property type="term" value="F:beta-glucosidase activity"/>
    <property type="evidence" value="ECO:0007669"/>
    <property type="project" value="UniProtKB-EC"/>
</dbReference>
<accession>A0A1X6WQK8</accession>
<dbReference type="EMBL" id="FWFD01000015">
    <property type="protein sequence ID" value="SLM86565.1"/>
    <property type="molecule type" value="Genomic_DNA"/>
</dbReference>
<keyword evidence="5" id="KW-0326">Glycosidase</keyword>
<dbReference type="SUPFAM" id="SSF51445">
    <property type="entry name" value="(Trans)glycosidases"/>
    <property type="match status" value="1"/>
</dbReference>
<organism evidence="5 6">
    <name type="scientific">Vagococcus fluvialis bH819</name>
    <dbReference type="NCBI Taxonomy" id="1255619"/>
    <lineage>
        <taxon>Bacteria</taxon>
        <taxon>Bacillati</taxon>
        <taxon>Bacillota</taxon>
        <taxon>Bacilli</taxon>
        <taxon>Lactobacillales</taxon>
        <taxon>Enterococcaceae</taxon>
        <taxon>Vagococcus</taxon>
    </lineage>
</organism>
<dbReference type="InterPro" id="IPR036962">
    <property type="entry name" value="Glyco_hydro_3_N_sf"/>
</dbReference>
<dbReference type="Pfam" id="PF14310">
    <property type="entry name" value="Fn3-like"/>
    <property type="match status" value="1"/>
</dbReference>
<dbReference type="Gene3D" id="3.40.50.1700">
    <property type="entry name" value="Glycoside hydrolase family 3 C-terminal domain"/>
    <property type="match status" value="1"/>
</dbReference>
<dbReference type="Gene3D" id="2.60.40.10">
    <property type="entry name" value="Immunoglobulins"/>
    <property type="match status" value="1"/>
</dbReference>
<comment type="similarity">
    <text evidence="1">Belongs to the glycosyl hydrolase 3 family.</text>
</comment>
<feature type="domain" description="Fibronectin type III-like" evidence="4">
    <location>
        <begin position="457"/>
        <end position="531"/>
    </location>
</feature>
<protein>
    <submittedName>
        <fullName evidence="5">Beta-glucosidase</fullName>
        <ecNumber evidence="5">3.2.1.21</ecNumber>
    </submittedName>
</protein>
<keyword evidence="2 5" id="KW-0378">Hydrolase</keyword>
<dbReference type="EC" id="3.2.1.21" evidence="5"/>
<keyword evidence="3" id="KW-1133">Transmembrane helix</keyword>
<keyword evidence="3" id="KW-0812">Transmembrane</keyword>
<dbReference type="SMART" id="SM01217">
    <property type="entry name" value="Fn3_like"/>
    <property type="match status" value="1"/>
</dbReference>
<evidence type="ECO:0000313" key="6">
    <source>
        <dbReference type="Proteomes" id="UP000195918"/>
    </source>
</evidence>
<dbReference type="OrthoDB" id="9805821at2"/>
<dbReference type="PANTHER" id="PTHR42715">
    <property type="entry name" value="BETA-GLUCOSIDASE"/>
    <property type="match status" value="1"/>
</dbReference>
<proteinExistence type="inferred from homology"/>
<dbReference type="InterPro" id="IPR036881">
    <property type="entry name" value="Glyco_hydro_3_C_sf"/>
</dbReference>
<keyword evidence="6" id="KW-1185">Reference proteome</keyword>
<dbReference type="InterPro" id="IPR050288">
    <property type="entry name" value="Cellulose_deg_GH3"/>
</dbReference>
<dbReference type="PANTHER" id="PTHR42715:SF10">
    <property type="entry name" value="BETA-GLUCOSIDASE"/>
    <property type="match status" value="1"/>
</dbReference>
<name>A0A1X6WQK8_9ENTE</name>
<keyword evidence="3" id="KW-0472">Membrane</keyword>
<dbReference type="Proteomes" id="UP000195918">
    <property type="component" value="Unassembled WGS sequence"/>
</dbReference>
<dbReference type="InterPro" id="IPR002772">
    <property type="entry name" value="Glyco_hydro_3_C"/>
</dbReference>
<evidence type="ECO:0000256" key="2">
    <source>
        <dbReference type="ARBA" id="ARBA00022801"/>
    </source>
</evidence>
<feature type="transmembrane region" description="Helical" evidence="3">
    <location>
        <begin position="7"/>
        <end position="26"/>
    </location>
</feature>
<dbReference type="Pfam" id="PF01915">
    <property type="entry name" value="Glyco_hydro_3_C"/>
    <property type="match status" value="1"/>
</dbReference>